<name>A0ABW0ZYE2_9ACTN</name>
<dbReference type="PANTHER" id="PTHR43861">
    <property type="entry name" value="TRANS-ACONITATE 2-METHYLTRANSFERASE-RELATED"/>
    <property type="match status" value="1"/>
</dbReference>
<reference evidence="4" key="1">
    <citation type="journal article" date="2019" name="Int. J. Syst. Evol. Microbiol.">
        <title>The Global Catalogue of Microorganisms (GCM) 10K type strain sequencing project: providing services to taxonomists for standard genome sequencing and annotation.</title>
        <authorList>
            <consortium name="The Broad Institute Genomics Platform"/>
            <consortium name="The Broad Institute Genome Sequencing Center for Infectious Disease"/>
            <person name="Wu L."/>
            <person name="Ma J."/>
        </authorList>
    </citation>
    <scope>NUCLEOTIDE SEQUENCE [LARGE SCALE GENOMIC DNA]</scope>
    <source>
        <strain evidence="4">KCTC 42087</strain>
    </source>
</reference>
<dbReference type="Gene3D" id="3.40.50.150">
    <property type="entry name" value="Vaccinia Virus protein VP39"/>
    <property type="match status" value="1"/>
</dbReference>
<dbReference type="InterPro" id="IPR041698">
    <property type="entry name" value="Methyltransf_25"/>
</dbReference>
<dbReference type="Pfam" id="PF13649">
    <property type="entry name" value="Methyltransf_25"/>
    <property type="match status" value="1"/>
</dbReference>
<evidence type="ECO:0000313" key="3">
    <source>
        <dbReference type="EMBL" id="MFC5747417.1"/>
    </source>
</evidence>
<keyword evidence="3" id="KW-0489">Methyltransferase</keyword>
<protein>
    <submittedName>
        <fullName evidence="3">Class I SAM-dependent methyltransferase</fullName>
        <ecNumber evidence="3">2.1.1.222</ecNumber>
        <ecNumber evidence="3">2.1.1.64</ecNumber>
    </submittedName>
</protein>
<keyword evidence="4" id="KW-1185">Reference proteome</keyword>
<dbReference type="GO" id="GO:0102208">
    <property type="term" value="F:2-polyprenyl-6-hydroxyphenol methylase activity"/>
    <property type="evidence" value="ECO:0007669"/>
    <property type="project" value="UniProtKB-EC"/>
</dbReference>
<evidence type="ECO:0000313" key="4">
    <source>
        <dbReference type="Proteomes" id="UP001596074"/>
    </source>
</evidence>
<dbReference type="Proteomes" id="UP001596074">
    <property type="component" value="Unassembled WGS sequence"/>
</dbReference>
<dbReference type="SUPFAM" id="SSF53335">
    <property type="entry name" value="S-adenosyl-L-methionine-dependent methyltransferases"/>
    <property type="match status" value="1"/>
</dbReference>
<dbReference type="EC" id="2.1.1.222" evidence="3"/>
<keyword evidence="1 3" id="KW-0808">Transferase</keyword>
<evidence type="ECO:0000256" key="1">
    <source>
        <dbReference type="ARBA" id="ARBA00022679"/>
    </source>
</evidence>
<dbReference type="EC" id="2.1.1.64" evidence="3"/>
<organism evidence="3 4">
    <name type="scientific">Actinomadura rugatobispora</name>
    <dbReference type="NCBI Taxonomy" id="1994"/>
    <lineage>
        <taxon>Bacteria</taxon>
        <taxon>Bacillati</taxon>
        <taxon>Actinomycetota</taxon>
        <taxon>Actinomycetes</taxon>
        <taxon>Streptosporangiales</taxon>
        <taxon>Thermomonosporaceae</taxon>
        <taxon>Actinomadura</taxon>
    </lineage>
</organism>
<proteinExistence type="predicted"/>
<dbReference type="CDD" id="cd02440">
    <property type="entry name" value="AdoMet_MTases"/>
    <property type="match status" value="1"/>
</dbReference>
<comment type="caution">
    <text evidence="3">The sequence shown here is derived from an EMBL/GenBank/DDBJ whole genome shotgun (WGS) entry which is preliminary data.</text>
</comment>
<evidence type="ECO:0000259" key="2">
    <source>
        <dbReference type="Pfam" id="PF13649"/>
    </source>
</evidence>
<gene>
    <name evidence="3" type="ORF">ACFPZN_17445</name>
</gene>
<dbReference type="EMBL" id="JBHSON010000022">
    <property type="protein sequence ID" value="MFC5747417.1"/>
    <property type="molecule type" value="Genomic_DNA"/>
</dbReference>
<sequence length="244" mass="26904">MIDSSPFGFGDPLATRYTEIERVVSPYREQVEYPSLMRALGQVRGASALDLGCGFGPFTRLLRRQGAAQVLGVDASSEAVQAARRLERQHPIGVRYQVHDIAALPLLGTFDVITAANVLHYADRRETLRRMCECAFTNLAPGGRLLALVANPYLRPGEPQFNGFVLHRPAQPPDGYAFDVTLPVTPPVKLTVHHWSCEAYEEVLGECGFTDLTWEPMVGLPEDGPHRPVSLLIGAHRPLGRPDR</sequence>
<dbReference type="RefSeq" id="WP_378283036.1">
    <property type="nucleotide sequence ID" value="NZ_JBHSON010000022.1"/>
</dbReference>
<dbReference type="GO" id="GO:0032259">
    <property type="term" value="P:methylation"/>
    <property type="evidence" value="ECO:0007669"/>
    <property type="project" value="UniProtKB-KW"/>
</dbReference>
<accession>A0ABW0ZYE2</accession>
<feature type="domain" description="Methyltransferase" evidence="2">
    <location>
        <begin position="49"/>
        <end position="143"/>
    </location>
</feature>
<dbReference type="InterPro" id="IPR029063">
    <property type="entry name" value="SAM-dependent_MTases_sf"/>
</dbReference>
<dbReference type="GO" id="GO:0061542">
    <property type="term" value="F:3-demethylubiquinol 3-O-methyltransferase activity"/>
    <property type="evidence" value="ECO:0007669"/>
    <property type="project" value="UniProtKB-EC"/>
</dbReference>